<name>A0A7W9A0Z3_9CAUL</name>
<dbReference type="EMBL" id="JACIJB010000001">
    <property type="protein sequence ID" value="MBB5659386.1"/>
    <property type="molecule type" value="Genomic_DNA"/>
</dbReference>
<dbReference type="GO" id="GO:0008233">
    <property type="term" value="F:peptidase activity"/>
    <property type="evidence" value="ECO:0007669"/>
    <property type="project" value="UniProtKB-KW"/>
</dbReference>
<sequence>MKAQAAKKTPYRNRFQRVPTRARIGLAMRRDMNFGPLGDVEPMIQAGGLSIAPISTGDASLHVNGVTVLPTAKAGDLESGDLKALVVPGGHSDEAGDKAVRELVDMARSKGLPVIAFGEGVVHATRAAGANPSDYVDAPAVVTDGDVVTMLADRDALSAATARIG</sequence>
<comment type="caution">
    <text evidence="1">The sequence shown here is derived from an EMBL/GenBank/DDBJ whole genome shotgun (WGS) entry which is preliminary data.</text>
</comment>
<evidence type="ECO:0000313" key="2">
    <source>
        <dbReference type="Proteomes" id="UP000548978"/>
    </source>
</evidence>
<dbReference type="AlphaFoldDB" id="A0A7W9A0Z3"/>
<dbReference type="Proteomes" id="UP000548978">
    <property type="component" value="Unassembled WGS sequence"/>
</dbReference>
<evidence type="ECO:0000313" key="1">
    <source>
        <dbReference type="EMBL" id="MBB5659386.1"/>
    </source>
</evidence>
<dbReference type="RefSeq" id="WP_241153116.1">
    <property type="nucleotide sequence ID" value="NZ_JACIJB010000001.1"/>
</dbReference>
<keyword evidence="1" id="KW-0645">Protease</keyword>
<dbReference type="Gene3D" id="3.40.50.880">
    <property type="match status" value="1"/>
</dbReference>
<keyword evidence="2" id="KW-1185">Reference proteome</keyword>
<reference evidence="1 2" key="1">
    <citation type="submission" date="2020-08" db="EMBL/GenBank/DDBJ databases">
        <title>Genomic Encyclopedia of Type Strains, Phase IV (KMG-IV): sequencing the most valuable type-strain genomes for metagenomic binning, comparative biology and taxonomic classification.</title>
        <authorList>
            <person name="Goeker M."/>
        </authorList>
    </citation>
    <scope>NUCLEOTIDE SEQUENCE [LARGE SCALE GENOMIC DNA]</scope>
    <source>
        <strain evidence="1 2">DSM 24448</strain>
    </source>
</reference>
<proteinExistence type="predicted"/>
<keyword evidence="1" id="KW-0378">Hydrolase</keyword>
<organism evidence="1 2">
    <name type="scientific">Brevundimonas halotolerans</name>
    <dbReference type="NCBI Taxonomy" id="69670"/>
    <lineage>
        <taxon>Bacteria</taxon>
        <taxon>Pseudomonadati</taxon>
        <taxon>Pseudomonadota</taxon>
        <taxon>Alphaproteobacteria</taxon>
        <taxon>Caulobacterales</taxon>
        <taxon>Caulobacteraceae</taxon>
        <taxon>Brevundimonas</taxon>
    </lineage>
</organism>
<gene>
    <name evidence="1" type="ORF">FHS65_000104</name>
</gene>
<dbReference type="GO" id="GO:0006508">
    <property type="term" value="P:proteolysis"/>
    <property type="evidence" value="ECO:0007669"/>
    <property type="project" value="UniProtKB-KW"/>
</dbReference>
<dbReference type="InterPro" id="IPR029062">
    <property type="entry name" value="Class_I_gatase-like"/>
</dbReference>
<dbReference type="SUPFAM" id="SSF52317">
    <property type="entry name" value="Class I glutamine amidotransferase-like"/>
    <property type="match status" value="1"/>
</dbReference>
<accession>A0A7W9A0Z3</accession>
<protein>
    <submittedName>
        <fullName evidence="1">Putative intracellular protease/amidase</fullName>
    </submittedName>
</protein>